<evidence type="ECO:0000256" key="5">
    <source>
        <dbReference type="ARBA" id="ARBA00022741"/>
    </source>
</evidence>
<keyword evidence="8" id="KW-0129">CBS domain</keyword>
<evidence type="ECO:0000256" key="9">
    <source>
        <dbReference type="SAM" id="MobiDB-lite"/>
    </source>
</evidence>
<dbReference type="PROSITE" id="PS51371">
    <property type="entry name" value="CBS"/>
    <property type="match status" value="2"/>
</dbReference>
<dbReference type="InterPro" id="IPR052390">
    <property type="entry name" value="tRNA_nt/polyA_polymerase"/>
</dbReference>
<dbReference type="Gramene" id="CDF33491">
    <property type="protein sequence ID" value="CDF33491"/>
    <property type="gene ID" value="CHC_T00002276001"/>
</dbReference>
<keyword evidence="7" id="KW-0694">RNA-binding</keyword>
<dbReference type="GeneID" id="17321013"/>
<dbReference type="Pfam" id="PF00571">
    <property type="entry name" value="CBS"/>
    <property type="match status" value="2"/>
</dbReference>
<feature type="compositionally biased region" description="Pro residues" evidence="9">
    <location>
        <begin position="9"/>
        <end position="20"/>
    </location>
</feature>
<name>R7Q814_CHOCR</name>
<dbReference type="OMA" id="QMYREIV"/>
<keyword evidence="3" id="KW-0548">Nucleotidyltransferase</keyword>
<dbReference type="InterPro" id="IPR001667">
    <property type="entry name" value="DDH_dom"/>
</dbReference>
<dbReference type="KEGG" id="ccp:CHC_T00002276001"/>
<feature type="domain" description="CBS" evidence="10">
    <location>
        <begin position="368"/>
        <end position="429"/>
    </location>
</feature>
<comment type="cofactor">
    <cofactor evidence="1">
        <name>Mg(2+)</name>
        <dbReference type="ChEBI" id="CHEBI:18420"/>
    </cofactor>
</comment>
<dbReference type="InterPro" id="IPR046342">
    <property type="entry name" value="CBS_dom_sf"/>
</dbReference>
<gene>
    <name evidence="11" type="ORF">CHC_T00002276001</name>
</gene>
<sequence>MTANAPTPANLPQPPLPTQPPSQSSPVDIVLTHATCDFDSLAAAVGLARLRGPHCRVVIPAGVHSAVRRYLSLHKSFFPIADSKLVDPHVLRWVAVVDTRSRKRLGTASEWLKHADEVLVLDHHAPPSESDIRDEDVGGSLEYVIDDVGAASTLVVERLMKRPDIHLSRAEATLLALAIHTDTGSLSFENTTPRDAAALAWLLAQRACQRSISQFARNYLTTQQQRLLSHALDSMEVKVVNGLSVASIVLETPAFVKGMAAVAQSALELADIDALVLASVSPSGRRKAQPKPQENSTKQVSIIGRARSRVDGVDFSTLFQPYGGGGHAKAASASLKMSDVSQVTALVEDLVGRIFDQLPPPVLARDFMSTNIVSVTPMQTMGEASAVLFESGHTGLAVVRSQDNGDLVGVISRQDIALSEKRKLLHTPVKGWLARKVISVSPITPLHEIESKLVDNNIGRLPVIDEGKVVGIITRSDVLIQRHLCSPFA</sequence>
<evidence type="ECO:0000313" key="11">
    <source>
        <dbReference type="EMBL" id="CDF33491.1"/>
    </source>
</evidence>
<evidence type="ECO:0000313" key="12">
    <source>
        <dbReference type="Proteomes" id="UP000012073"/>
    </source>
</evidence>
<dbReference type="PANTHER" id="PTHR47788">
    <property type="entry name" value="POLYA POLYMERASE"/>
    <property type="match status" value="1"/>
</dbReference>
<dbReference type="PhylomeDB" id="R7Q814"/>
<evidence type="ECO:0000256" key="7">
    <source>
        <dbReference type="ARBA" id="ARBA00022884"/>
    </source>
</evidence>
<dbReference type="Gene3D" id="3.90.1640.10">
    <property type="entry name" value="inorganic pyrophosphatase (n-terminal core)"/>
    <property type="match status" value="1"/>
</dbReference>
<evidence type="ECO:0000259" key="10">
    <source>
        <dbReference type="PROSITE" id="PS51371"/>
    </source>
</evidence>
<protein>
    <recommendedName>
        <fullName evidence="10">CBS domain-containing protein</fullName>
    </recommendedName>
</protein>
<dbReference type="AlphaFoldDB" id="R7Q814"/>
<evidence type="ECO:0000256" key="1">
    <source>
        <dbReference type="ARBA" id="ARBA00001946"/>
    </source>
</evidence>
<evidence type="ECO:0000256" key="6">
    <source>
        <dbReference type="ARBA" id="ARBA00022842"/>
    </source>
</evidence>
<dbReference type="Gene3D" id="3.10.580.10">
    <property type="entry name" value="CBS-domain"/>
    <property type="match status" value="1"/>
</dbReference>
<dbReference type="STRING" id="2769.R7Q814"/>
<dbReference type="EMBL" id="HG001647">
    <property type="protein sequence ID" value="CDF33491.1"/>
    <property type="molecule type" value="Genomic_DNA"/>
</dbReference>
<proteinExistence type="predicted"/>
<evidence type="ECO:0000256" key="2">
    <source>
        <dbReference type="ARBA" id="ARBA00022694"/>
    </source>
</evidence>
<keyword evidence="5" id="KW-0547">Nucleotide-binding</keyword>
<dbReference type="GO" id="GO:0008033">
    <property type="term" value="P:tRNA processing"/>
    <property type="evidence" value="ECO:0007669"/>
    <property type="project" value="UniProtKB-KW"/>
</dbReference>
<accession>R7Q814</accession>
<dbReference type="InterPro" id="IPR038763">
    <property type="entry name" value="DHH_sf"/>
</dbReference>
<dbReference type="GO" id="GO:0000166">
    <property type="term" value="F:nucleotide binding"/>
    <property type="evidence" value="ECO:0007669"/>
    <property type="project" value="UniProtKB-KW"/>
</dbReference>
<keyword evidence="4" id="KW-0479">Metal-binding</keyword>
<dbReference type="GO" id="GO:0016779">
    <property type="term" value="F:nucleotidyltransferase activity"/>
    <property type="evidence" value="ECO:0007669"/>
    <property type="project" value="UniProtKB-KW"/>
</dbReference>
<dbReference type="GO" id="GO:0046872">
    <property type="term" value="F:metal ion binding"/>
    <property type="evidence" value="ECO:0007669"/>
    <property type="project" value="UniProtKB-KW"/>
</dbReference>
<dbReference type="Pfam" id="PF01368">
    <property type="entry name" value="DHH"/>
    <property type="match status" value="1"/>
</dbReference>
<feature type="domain" description="CBS" evidence="10">
    <location>
        <begin position="433"/>
        <end position="489"/>
    </location>
</feature>
<feature type="region of interest" description="Disordered" evidence="9">
    <location>
        <begin position="1"/>
        <end position="26"/>
    </location>
</feature>
<dbReference type="SMART" id="SM00116">
    <property type="entry name" value="CBS"/>
    <property type="match status" value="2"/>
</dbReference>
<keyword evidence="12" id="KW-1185">Reference proteome</keyword>
<keyword evidence="2" id="KW-0819">tRNA processing</keyword>
<evidence type="ECO:0000256" key="3">
    <source>
        <dbReference type="ARBA" id="ARBA00022695"/>
    </source>
</evidence>
<evidence type="ECO:0000256" key="4">
    <source>
        <dbReference type="ARBA" id="ARBA00022723"/>
    </source>
</evidence>
<dbReference type="Gene3D" id="3.10.310.30">
    <property type="match status" value="1"/>
</dbReference>
<dbReference type="InterPro" id="IPR000644">
    <property type="entry name" value="CBS_dom"/>
</dbReference>
<dbReference type="GO" id="GO:0003723">
    <property type="term" value="F:RNA binding"/>
    <property type="evidence" value="ECO:0007669"/>
    <property type="project" value="UniProtKB-KW"/>
</dbReference>
<evidence type="ECO:0000256" key="8">
    <source>
        <dbReference type="PROSITE-ProRule" id="PRU00703"/>
    </source>
</evidence>
<keyword evidence="6" id="KW-0460">Magnesium</keyword>
<dbReference type="SUPFAM" id="SSF54631">
    <property type="entry name" value="CBS-domain pair"/>
    <property type="match status" value="1"/>
</dbReference>
<reference evidence="12" key="1">
    <citation type="journal article" date="2013" name="Proc. Natl. Acad. Sci. U.S.A.">
        <title>Genome structure and metabolic features in the red seaweed Chondrus crispus shed light on evolution of the Archaeplastida.</title>
        <authorList>
            <person name="Collen J."/>
            <person name="Porcel B."/>
            <person name="Carre W."/>
            <person name="Ball S.G."/>
            <person name="Chaparro C."/>
            <person name="Tonon T."/>
            <person name="Barbeyron T."/>
            <person name="Michel G."/>
            <person name="Noel B."/>
            <person name="Valentin K."/>
            <person name="Elias M."/>
            <person name="Artiguenave F."/>
            <person name="Arun A."/>
            <person name="Aury J.M."/>
            <person name="Barbosa-Neto J.F."/>
            <person name="Bothwell J.H."/>
            <person name="Bouget F.Y."/>
            <person name="Brillet L."/>
            <person name="Cabello-Hurtado F."/>
            <person name="Capella-Gutierrez S."/>
            <person name="Charrier B."/>
            <person name="Cladiere L."/>
            <person name="Cock J.M."/>
            <person name="Coelho S.M."/>
            <person name="Colleoni C."/>
            <person name="Czjzek M."/>
            <person name="Da Silva C."/>
            <person name="Delage L."/>
            <person name="Denoeud F."/>
            <person name="Deschamps P."/>
            <person name="Dittami S.M."/>
            <person name="Gabaldon T."/>
            <person name="Gachon C.M."/>
            <person name="Groisillier A."/>
            <person name="Herve C."/>
            <person name="Jabbari K."/>
            <person name="Katinka M."/>
            <person name="Kloareg B."/>
            <person name="Kowalczyk N."/>
            <person name="Labadie K."/>
            <person name="Leblanc C."/>
            <person name="Lopez P.J."/>
            <person name="McLachlan D.H."/>
            <person name="Meslet-Cladiere L."/>
            <person name="Moustafa A."/>
            <person name="Nehr Z."/>
            <person name="Nyvall Collen P."/>
            <person name="Panaud O."/>
            <person name="Partensky F."/>
            <person name="Poulain J."/>
            <person name="Rensing S.A."/>
            <person name="Rousvoal S."/>
            <person name="Samson G."/>
            <person name="Symeonidi A."/>
            <person name="Weissenbach J."/>
            <person name="Zambounis A."/>
            <person name="Wincker P."/>
            <person name="Boyen C."/>
        </authorList>
    </citation>
    <scope>NUCLEOTIDE SEQUENCE [LARGE SCALE GENOMIC DNA]</scope>
    <source>
        <strain evidence="12">cv. Stackhouse</strain>
    </source>
</reference>
<dbReference type="SUPFAM" id="SSF64182">
    <property type="entry name" value="DHH phosphoesterases"/>
    <property type="match status" value="1"/>
</dbReference>
<dbReference type="OrthoDB" id="418595at2759"/>
<dbReference type="RefSeq" id="XP_005713294.1">
    <property type="nucleotide sequence ID" value="XM_005713237.1"/>
</dbReference>
<organism evidence="11 12">
    <name type="scientific">Chondrus crispus</name>
    <name type="common">Carrageen Irish moss</name>
    <name type="synonym">Polymorpha crispa</name>
    <dbReference type="NCBI Taxonomy" id="2769"/>
    <lineage>
        <taxon>Eukaryota</taxon>
        <taxon>Rhodophyta</taxon>
        <taxon>Florideophyceae</taxon>
        <taxon>Rhodymeniophycidae</taxon>
        <taxon>Gigartinales</taxon>
        <taxon>Gigartinaceae</taxon>
        <taxon>Chondrus</taxon>
    </lineage>
</organism>
<dbReference type="Proteomes" id="UP000012073">
    <property type="component" value="Unassembled WGS sequence"/>
</dbReference>
<keyword evidence="3" id="KW-0808">Transferase</keyword>
<dbReference type="PANTHER" id="PTHR47788:SF1">
    <property type="entry name" value="A-ADDING TRNA NUCLEOTIDYLTRANSFERASE"/>
    <property type="match status" value="1"/>
</dbReference>